<dbReference type="AlphaFoldDB" id="A0AAV4C5Y1"/>
<evidence type="ECO:0000256" key="1">
    <source>
        <dbReference type="SAM" id="MobiDB-lite"/>
    </source>
</evidence>
<keyword evidence="3" id="KW-1185">Reference proteome</keyword>
<evidence type="ECO:0000313" key="3">
    <source>
        <dbReference type="Proteomes" id="UP000735302"/>
    </source>
</evidence>
<comment type="caution">
    <text evidence="2">The sequence shown here is derived from an EMBL/GenBank/DDBJ whole genome shotgun (WGS) entry which is preliminary data.</text>
</comment>
<feature type="compositionally biased region" description="Basic residues" evidence="1">
    <location>
        <begin position="12"/>
        <end position="21"/>
    </location>
</feature>
<protein>
    <submittedName>
        <fullName evidence="2">Uncharacterized protein</fullName>
    </submittedName>
</protein>
<dbReference type="EMBL" id="BLXT01005873">
    <property type="protein sequence ID" value="GFO26997.1"/>
    <property type="molecule type" value="Genomic_DNA"/>
</dbReference>
<accession>A0AAV4C5Y1</accession>
<feature type="region of interest" description="Disordered" evidence="1">
    <location>
        <begin position="100"/>
        <end position="153"/>
    </location>
</feature>
<proteinExistence type="predicted"/>
<name>A0AAV4C5Y1_9GAST</name>
<sequence>MRFSYSAPGLPARHRAQPKGHVARIPSAVPGLPWSYTPSRGCGTSTVIDPSPIQRKLTSRLGSVGRRCPPVSGEGNGQRGMLVSDSRYCRAVTTSTCRIHNSPHTGRTSRQTRRPHCADSTWKEKEVEDSRRRSRWDDSAGKEVGIEDKSQVEKEMLPCPEREAVHRRQPALVAFYDPRQLGGEHSFPGPHTGVAECK</sequence>
<evidence type="ECO:0000313" key="2">
    <source>
        <dbReference type="EMBL" id="GFO26997.1"/>
    </source>
</evidence>
<feature type="compositionally biased region" description="Basic and acidic residues" evidence="1">
    <location>
        <begin position="121"/>
        <end position="153"/>
    </location>
</feature>
<reference evidence="2 3" key="1">
    <citation type="journal article" date="2021" name="Elife">
        <title>Chloroplast acquisition without the gene transfer in kleptoplastic sea slugs, Plakobranchus ocellatus.</title>
        <authorList>
            <person name="Maeda T."/>
            <person name="Takahashi S."/>
            <person name="Yoshida T."/>
            <person name="Shimamura S."/>
            <person name="Takaki Y."/>
            <person name="Nagai Y."/>
            <person name="Toyoda A."/>
            <person name="Suzuki Y."/>
            <person name="Arimoto A."/>
            <person name="Ishii H."/>
            <person name="Satoh N."/>
            <person name="Nishiyama T."/>
            <person name="Hasebe M."/>
            <person name="Maruyama T."/>
            <person name="Minagawa J."/>
            <person name="Obokata J."/>
            <person name="Shigenobu S."/>
        </authorList>
    </citation>
    <scope>NUCLEOTIDE SEQUENCE [LARGE SCALE GENOMIC DNA]</scope>
</reference>
<feature type="region of interest" description="Disordered" evidence="1">
    <location>
        <begin position="1"/>
        <end position="21"/>
    </location>
</feature>
<dbReference type="Proteomes" id="UP000735302">
    <property type="component" value="Unassembled WGS sequence"/>
</dbReference>
<organism evidence="2 3">
    <name type="scientific">Plakobranchus ocellatus</name>
    <dbReference type="NCBI Taxonomy" id="259542"/>
    <lineage>
        <taxon>Eukaryota</taxon>
        <taxon>Metazoa</taxon>
        <taxon>Spiralia</taxon>
        <taxon>Lophotrochozoa</taxon>
        <taxon>Mollusca</taxon>
        <taxon>Gastropoda</taxon>
        <taxon>Heterobranchia</taxon>
        <taxon>Euthyneura</taxon>
        <taxon>Panpulmonata</taxon>
        <taxon>Sacoglossa</taxon>
        <taxon>Placobranchoidea</taxon>
        <taxon>Plakobranchidae</taxon>
        <taxon>Plakobranchus</taxon>
    </lineage>
</organism>
<feature type="compositionally biased region" description="Polar residues" evidence="1">
    <location>
        <begin position="100"/>
        <end position="109"/>
    </location>
</feature>
<gene>
    <name evidence="2" type="ORF">PoB_005350200</name>
</gene>